<evidence type="ECO:0000313" key="1">
    <source>
        <dbReference type="EMBL" id="CAG8717668.1"/>
    </source>
</evidence>
<organism evidence="1 2">
    <name type="scientific">Funneliformis mosseae</name>
    <name type="common">Endomycorrhizal fungus</name>
    <name type="synonym">Glomus mosseae</name>
    <dbReference type="NCBI Taxonomy" id="27381"/>
    <lineage>
        <taxon>Eukaryota</taxon>
        <taxon>Fungi</taxon>
        <taxon>Fungi incertae sedis</taxon>
        <taxon>Mucoromycota</taxon>
        <taxon>Glomeromycotina</taxon>
        <taxon>Glomeromycetes</taxon>
        <taxon>Glomerales</taxon>
        <taxon>Glomeraceae</taxon>
        <taxon>Funneliformis</taxon>
    </lineage>
</organism>
<dbReference type="Proteomes" id="UP000789375">
    <property type="component" value="Unassembled WGS sequence"/>
</dbReference>
<feature type="non-terminal residue" evidence="1">
    <location>
        <position position="1"/>
    </location>
</feature>
<name>A0A9N9NAP2_FUNMO</name>
<evidence type="ECO:0000313" key="2">
    <source>
        <dbReference type="Proteomes" id="UP000789375"/>
    </source>
</evidence>
<accession>A0A9N9NAP2</accession>
<keyword evidence="2" id="KW-1185">Reference proteome</keyword>
<sequence>MSRARTSKDIWLARNLDRFDELLHNYPKLPKKPLTERRLVY</sequence>
<dbReference type="EMBL" id="CAJVPP010012447">
    <property type="protein sequence ID" value="CAG8717668.1"/>
    <property type="molecule type" value="Genomic_DNA"/>
</dbReference>
<protein>
    <submittedName>
        <fullName evidence="1">7447_t:CDS:1</fullName>
    </submittedName>
</protein>
<proteinExistence type="predicted"/>
<comment type="caution">
    <text evidence="1">The sequence shown here is derived from an EMBL/GenBank/DDBJ whole genome shotgun (WGS) entry which is preliminary data.</text>
</comment>
<dbReference type="AlphaFoldDB" id="A0A9N9NAP2"/>
<reference evidence="1" key="1">
    <citation type="submission" date="2021-06" db="EMBL/GenBank/DDBJ databases">
        <authorList>
            <person name="Kallberg Y."/>
            <person name="Tangrot J."/>
            <person name="Rosling A."/>
        </authorList>
    </citation>
    <scope>NUCLEOTIDE SEQUENCE</scope>
    <source>
        <strain evidence="1">87-6 pot B 2015</strain>
    </source>
</reference>
<gene>
    <name evidence="1" type="ORF">FMOSSE_LOCUS14755</name>
</gene>
<feature type="non-terminal residue" evidence="1">
    <location>
        <position position="41"/>
    </location>
</feature>